<organism evidence="4 5">
    <name type="scientific">Lophiostoma macrostomum CBS 122681</name>
    <dbReference type="NCBI Taxonomy" id="1314788"/>
    <lineage>
        <taxon>Eukaryota</taxon>
        <taxon>Fungi</taxon>
        <taxon>Dikarya</taxon>
        <taxon>Ascomycota</taxon>
        <taxon>Pezizomycotina</taxon>
        <taxon>Dothideomycetes</taxon>
        <taxon>Pleosporomycetidae</taxon>
        <taxon>Pleosporales</taxon>
        <taxon>Lophiostomataceae</taxon>
        <taxon>Lophiostoma</taxon>
    </lineage>
</organism>
<evidence type="ECO:0000313" key="5">
    <source>
        <dbReference type="Proteomes" id="UP000799324"/>
    </source>
</evidence>
<dbReference type="OrthoDB" id="405906at2759"/>
<evidence type="ECO:0000256" key="2">
    <source>
        <dbReference type="SAM" id="Phobius"/>
    </source>
</evidence>
<evidence type="ECO:0000259" key="3">
    <source>
        <dbReference type="Pfam" id="PF24802"/>
    </source>
</evidence>
<feature type="region of interest" description="Disordered" evidence="1">
    <location>
        <begin position="285"/>
        <end position="322"/>
    </location>
</feature>
<name>A0A6A6T4L8_9PLEO</name>
<gene>
    <name evidence="4" type="ORF">K491DRAFT_602720</name>
</gene>
<evidence type="ECO:0000256" key="1">
    <source>
        <dbReference type="SAM" id="MobiDB-lite"/>
    </source>
</evidence>
<dbReference type="AlphaFoldDB" id="A0A6A6T4L8"/>
<proteinExistence type="predicted"/>
<feature type="transmembrane region" description="Helical" evidence="2">
    <location>
        <begin position="46"/>
        <end position="72"/>
    </location>
</feature>
<dbReference type="PANTHER" id="PTHR37013:SF3">
    <property type="entry name" value="INTEGRAL MEMBRANE PROTEIN (AFU_ORTHOLOGUE AFUA_1G05950)"/>
    <property type="match status" value="1"/>
</dbReference>
<sequence>ISILAILFSFSRWTGKYFYCLVVATVGVFIFELGIFFLVFKPEYSPYGVTVCINSGWTAMVTGQSLVLWSRLNLVCRSQWKLKAILYMIIADGVLIHVIQTVFSFLNGRMDPTYKPFEVMEKVSIVMFTVQEIIISSVYLFETVRILRVGELVHKKSNRRRVQLLFLANIAIIAIDVTTITLEFVGLWGVWCSFKGFGYSVKLKIEFAILNQLRDSVKSTTSGGYGPDSHSNGAIGLSSRSRNDKKTRGSTKPTVSALERQTFEELDDQEHITKTVEITIQQSRVNSFNRAGGRSGAQKDVRVDVHPPSESSSEIDFASKGG</sequence>
<keyword evidence="2" id="KW-0472">Membrane</keyword>
<reference evidence="4" key="1">
    <citation type="journal article" date="2020" name="Stud. Mycol.">
        <title>101 Dothideomycetes genomes: a test case for predicting lifestyles and emergence of pathogens.</title>
        <authorList>
            <person name="Haridas S."/>
            <person name="Albert R."/>
            <person name="Binder M."/>
            <person name="Bloem J."/>
            <person name="Labutti K."/>
            <person name="Salamov A."/>
            <person name="Andreopoulos B."/>
            <person name="Baker S."/>
            <person name="Barry K."/>
            <person name="Bills G."/>
            <person name="Bluhm B."/>
            <person name="Cannon C."/>
            <person name="Castanera R."/>
            <person name="Culley D."/>
            <person name="Daum C."/>
            <person name="Ezra D."/>
            <person name="Gonzalez J."/>
            <person name="Henrissat B."/>
            <person name="Kuo A."/>
            <person name="Liang C."/>
            <person name="Lipzen A."/>
            <person name="Lutzoni F."/>
            <person name="Magnuson J."/>
            <person name="Mondo S."/>
            <person name="Nolan M."/>
            <person name="Ohm R."/>
            <person name="Pangilinan J."/>
            <person name="Park H.-J."/>
            <person name="Ramirez L."/>
            <person name="Alfaro M."/>
            <person name="Sun H."/>
            <person name="Tritt A."/>
            <person name="Yoshinaga Y."/>
            <person name="Zwiers L.-H."/>
            <person name="Turgeon B."/>
            <person name="Goodwin S."/>
            <person name="Spatafora J."/>
            <person name="Crous P."/>
            <person name="Grigoriev I."/>
        </authorList>
    </citation>
    <scope>NUCLEOTIDE SEQUENCE</scope>
    <source>
        <strain evidence="4">CBS 122681</strain>
    </source>
</reference>
<dbReference type="Pfam" id="PF24802">
    <property type="entry name" value="DUF7703"/>
    <property type="match status" value="1"/>
</dbReference>
<protein>
    <recommendedName>
        <fullName evidence="3">DUF7703 domain-containing protein</fullName>
    </recommendedName>
</protein>
<dbReference type="InterPro" id="IPR056120">
    <property type="entry name" value="DUF7703"/>
</dbReference>
<feature type="transmembrane region" description="Helical" evidence="2">
    <location>
        <begin position="84"/>
        <end position="103"/>
    </location>
</feature>
<feature type="region of interest" description="Disordered" evidence="1">
    <location>
        <begin position="220"/>
        <end position="261"/>
    </location>
</feature>
<keyword evidence="2" id="KW-1133">Transmembrane helix</keyword>
<keyword evidence="5" id="KW-1185">Reference proteome</keyword>
<keyword evidence="2" id="KW-0812">Transmembrane</keyword>
<accession>A0A6A6T4L8</accession>
<dbReference type="Proteomes" id="UP000799324">
    <property type="component" value="Unassembled WGS sequence"/>
</dbReference>
<feature type="domain" description="DUF7703" evidence="3">
    <location>
        <begin position="3"/>
        <end position="227"/>
    </location>
</feature>
<evidence type="ECO:0000313" key="4">
    <source>
        <dbReference type="EMBL" id="KAF2653474.1"/>
    </source>
</evidence>
<dbReference type="PANTHER" id="PTHR37013">
    <property type="entry name" value="INTEGRAL MEMBRANE PROTEIN (AFU_ORTHOLOGUE AFUA_1G05950)-RELATED"/>
    <property type="match status" value="1"/>
</dbReference>
<feature type="compositionally biased region" description="Basic and acidic residues" evidence="1">
    <location>
        <begin position="297"/>
        <end position="307"/>
    </location>
</feature>
<feature type="transmembrane region" description="Helical" evidence="2">
    <location>
        <begin position="162"/>
        <end position="191"/>
    </location>
</feature>
<dbReference type="EMBL" id="MU004380">
    <property type="protein sequence ID" value="KAF2653474.1"/>
    <property type="molecule type" value="Genomic_DNA"/>
</dbReference>
<feature type="transmembrane region" description="Helical" evidence="2">
    <location>
        <begin position="17"/>
        <end position="40"/>
    </location>
</feature>
<feature type="non-terminal residue" evidence="4">
    <location>
        <position position="1"/>
    </location>
</feature>